<evidence type="ECO:0000313" key="5">
    <source>
        <dbReference type="Proteomes" id="UP000015101"/>
    </source>
</evidence>
<protein>
    <recommendedName>
        <fullName evidence="6">WSC domain-containing protein</fullName>
    </recommendedName>
</protein>
<dbReference type="EnsemblMetazoa" id="HelroT178544">
    <property type="protein sequence ID" value="HelroP178544"/>
    <property type="gene ID" value="HelroG178544"/>
</dbReference>
<dbReference type="GO" id="GO:0007165">
    <property type="term" value="P:signal transduction"/>
    <property type="evidence" value="ECO:0000318"/>
    <property type="project" value="GO_Central"/>
</dbReference>
<keyword evidence="5" id="KW-1185">Reference proteome</keyword>
<feature type="transmembrane region" description="Helical" evidence="2">
    <location>
        <begin position="326"/>
        <end position="344"/>
    </location>
</feature>
<dbReference type="CTD" id="20206823"/>
<proteinExistence type="predicted"/>
<keyword evidence="2" id="KW-0472">Membrane</keyword>
<dbReference type="Proteomes" id="UP000015101">
    <property type="component" value="Unassembled WGS sequence"/>
</dbReference>
<evidence type="ECO:0000256" key="1">
    <source>
        <dbReference type="SAM" id="MobiDB-lite"/>
    </source>
</evidence>
<dbReference type="EMBL" id="KB097456">
    <property type="protein sequence ID" value="ESN97094.1"/>
    <property type="molecule type" value="Genomic_DNA"/>
</dbReference>
<dbReference type="PANTHER" id="PTHR24269">
    <property type="entry name" value="KREMEN PROTEIN"/>
    <property type="match status" value="1"/>
</dbReference>
<reference evidence="5" key="1">
    <citation type="submission" date="2012-12" db="EMBL/GenBank/DDBJ databases">
        <authorList>
            <person name="Hellsten U."/>
            <person name="Grimwood J."/>
            <person name="Chapman J.A."/>
            <person name="Shapiro H."/>
            <person name="Aerts A."/>
            <person name="Otillar R.P."/>
            <person name="Terry A.Y."/>
            <person name="Boore J.L."/>
            <person name="Simakov O."/>
            <person name="Marletaz F."/>
            <person name="Cho S.-J."/>
            <person name="Edsinger-Gonzales E."/>
            <person name="Havlak P."/>
            <person name="Kuo D.-H."/>
            <person name="Larsson T."/>
            <person name="Lv J."/>
            <person name="Arendt D."/>
            <person name="Savage R."/>
            <person name="Osoegawa K."/>
            <person name="de Jong P."/>
            <person name="Lindberg D.R."/>
            <person name="Seaver E.C."/>
            <person name="Weisblat D.A."/>
            <person name="Putnam N.H."/>
            <person name="Grigoriev I.V."/>
            <person name="Rokhsar D.S."/>
        </authorList>
    </citation>
    <scope>NUCLEOTIDE SEQUENCE</scope>
</reference>
<feature type="region of interest" description="Disordered" evidence="1">
    <location>
        <begin position="412"/>
        <end position="434"/>
    </location>
</feature>
<dbReference type="GO" id="GO:0004888">
    <property type="term" value="F:transmembrane signaling receptor activity"/>
    <property type="evidence" value="ECO:0000318"/>
    <property type="project" value="GO_Central"/>
</dbReference>
<reference evidence="3 5" key="2">
    <citation type="journal article" date="2013" name="Nature">
        <title>Insights into bilaterian evolution from three spiralian genomes.</title>
        <authorList>
            <person name="Simakov O."/>
            <person name="Marletaz F."/>
            <person name="Cho S.J."/>
            <person name="Edsinger-Gonzales E."/>
            <person name="Havlak P."/>
            <person name="Hellsten U."/>
            <person name="Kuo D.H."/>
            <person name="Larsson T."/>
            <person name="Lv J."/>
            <person name="Arendt D."/>
            <person name="Savage R."/>
            <person name="Osoegawa K."/>
            <person name="de Jong P."/>
            <person name="Grimwood J."/>
            <person name="Chapman J.A."/>
            <person name="Shapiro H."/>
            <person name="Aerts A."/>
            <person name="Otillar R.P."/>
            <person name="Terry A.Y."/>
            <person name="Boore J.L."/>
            <person name="Grigoriev I.V."/>
            <person name="Lindberg D.R."/>
            <person name="Seaver E.C."/>
            <person name="Weisblat D.A."/>
            <person name="Putnam N.H."/>
            <person name="Rokhsar D.S."/>
        </authorList>
    </citation>
    <scope>NUCLEOTIDE SEQUENCE</scope>
</reference>
<feature type="region of interest" description="Disordered" evidence="1">
    <location>
        <begin position="362"/>
        <end position="387"/>
    </location>
</feature>
<sequence length="434" mass="48541">MKNAINLHPNIFFIQVLVMLNNNFSINASELAPIVVLEKRLNGGDTQRLWDVYLGCFRELQKLRSTHVTLVSGCHDRCDSRYFGVTDGQYCFCSDRVDGKVLDSYCPLKCADGTPCGGTNFFSVYAKPINKRSLIGCFQQGEFDLEPNRTGDEECRQECTGTRNPFMAVLTHRRCFCSRSLRLRGQQSLVQCVDPGRPLYLVYQNIPIIDEHNTNNTNTVVTKVGFPFGLRTTHFCLNDDSEWRKPHCKQAVCVQGWKGVLCMDRDCKQSNGHCGELNCLMTSATSREGAGDCFCEDGMSLTNKTCKNFFEEPHLVAARSQPSQSIVIMTIVLSIILLSSLAVFGNHVFKKYRNTYFVGEYEHEEGEEEEEERAEEDVGERESSEIVPESAAIVAASRSKTILNASSSKVTVKSPADGLHDLQMKGSLAPENVD</sequence>
<evidence type="ECO:0000313" key="3">
    <source>
        <dbReference type="EMBL" id="ESN97094.1"/>
    </source>
</evidence>
<reference evidence="4" key="3">
    <citation type="submission" date="2015-06" db="UniProtKB">
        <authorList>
            <consortium name="EnsemblMetazoa"/>
        </authorList>
    </citation>
    <scope>IDENTIFICATION</scope>
</reference>
<dbReference type="EMBL" id="AMQM01006473">
    <property type="status" value="NOT_ANNOTATED_CDS"/>
    <property type="molecule type" value="Genomic_DNA"/>
</dbReference>
<feature type="compositionally biased region" description="Acidic residues" evidence="1">
    <location>
        <begin position="362"/>
        <end position="379"/>
    </location>
</feature>
<dbReference type="InterPro" id="IPR051836">
    <property type="entry name" value="Kremen_rcpt"/>
</dbReference>
<dbReference type="KEGG" id="hro:HELRODRAFT_178544"/>
<gene>
    <name evidence="4" type="primary">20206823</name>
    <name evidence="3" type="ORF">HELRODRAFT_178544</name>
</gene>
<organism evidence="4 5">
    <name type="scientific">Helobdella robusta</name>
    <name type="common">Californian leech</name>
    <dbReference type="NCBI Taxonomy" id="6412"/>
    <lineage>
        <taxon>Eukaryota</taxon>
        <taxon>Metazoa</taxon>
        <taxon>Spiralia</taxon>
        <taxon>Lophotrochozoa</taxon>
        <taxon>Annelida</taxon>
        <taxon>Clitellata</taxon>
        <taxon>Hirudinea</taxon>
        <taxon>Rhynchobdellida</taxon>
        <taxon>Glossiphoniidae</taxon>
        <taxon>Helobdella</taxon>
    </lineage>
</organism>
<dbReference type="GO" id="GO:0005886">
    <property type="term" value="C:plasma membrane"/>
    <property type="evidence" value="ECO:0000318"/>
    <property type="project" value="GO_Central"/>
</dbReference>
<keyword evidence="2" id="KW-0812">Transmembrane</keyword>
<dbReference type="InParanoid" id="T1FDC4"/>
<name>T1FDC4_HELRO</name>
<dbReference type="AlphaFoldDB" id="T1FDC4"/>
<evidence type="ECO:0008006" key="6">
    <source>
        <dbReference type="Google" id="ProtNLM"/>
    </source>
</evidence>
<dbReference type="PANTHER" id="PTHR24269:SF16">
    <property type="entry name" value="PROTEIN SLG1"/>
    <property type="match status" value="1"/>
</dbReference>
<evidence type="ECO:0000313" key="4">
    <source>
        <dbReference type="EnsemblMetazoa" id="HelroP178544"/>
    </source>
</evidence>
<dbReference type="RefSeq" id="XP_009024875.1">
    <property type="nucleotide sequence ID" value="XM_009026627.1"/>
</dbReference>
<dbReference type="GeneID" id="20206823"/>
<accession>T1FDC4</accession>
<keyword evidence="2" id="KW-1133">Transmembrane helix</keyword>
<dbReference type="HOGENOM" id="CLU_632045_0_0_1"/>
<evidence type="ECO:0000256" key="2">
    <source>
        <dbReference type="SAM" id="Phobius"/>
    </source>
</evidence>